<dbReference type="PANTHER" id="PTHR32552">
    <property type="entry name" value="FERRICHROME IRON RECEPTOR-RELATED"/>
    <property type="match status" value="1"/>
</dbReference>
<dbReference type="SMART" id="SM00965">
    <property type="entry name" value="STN"/>
    <property type="match status" value="1"/>
</dbReference>
<dbReference type="OrthoDB" id="6127007at2"/>
<evidence type="ECO:0000256" key="12">
    <source>
        <dbReference type="ARBA" id="ARBA00023170"/>
    </source>
</evidence>
<organism evidence="18 19">
    <name type="scientific">Marinobacterium lutimaris</name>
    <dbReference type="NCBI Taxonomy" id="568106"/>
    <lineage>
        <taxon>Bacteria</taxon>
        <taxon>Pseudomonadati</taxon>
        <taxon>Pseudomonadota</taxon>
        <taxon>Gammaproteobacteria</taxon>
        <taxon>Oceanospirillales</taxon>
        <taxon>Oceanospirillaceae</taxon>
        <taxon>Marinobacterium</taxon>
    </lineage>
</organism>
<feature type="domain" description="Secretin/TonB short N-terminal" evidence="17">
    <location>
        <begin position="78"/>
        <end position="129"/>
    </location>
</feature>
<dbReference type="InterPro" id="IPR037066">
    <property type="entry name" value="Plug_dom_sf"/>
</dbReference>
<keyword evidence="12" id="KW-0675">Receptor</keyword>
<evidence type="ECO:0000256" key="16">
    <source>
        <dbReference type="RuleBase" id="RU003357"/>
    </source>
</evidence>
<keyword evidence="10 16" id="KW-0798">TonB box</keyword>
<keyword evidence="6 14" id="KW-0812">Transmembrane</keyword>
<keyword evidence="3 14" id="KW-0813">Transport</keyword>
<accession>A0A1H6DHZ2</accession>
<dbReference type="CDD" id="cd01347">
    <property type="entry name" value="ligand_gated_channel"/>
    <property type="match status" value="1"/>
</dbReference>
<dbReference type="NCBIfam" id="TIGR01783">
    <property type="entry name" value="TonB-siderophor"/>
    <property type="match status" value="1"/>
</dbReference>
<dbReference type="Pfam" id="PF00593">
    <property type="entry name" value="TonB_dep_Rec_b-barrel"/>
    <property type="match status" value="1"/>
</dbReference>
<comment type="similarity">
    <text evidence="2 14 16">Belongs to the TonB-dependent receptor family.</text>
</comment>
<gene>
    <name evidence="18" type="ORF">SAMN05444390_106188</name>
</gene>
<dbReference type="InterPro" id="IPR036942">
    <property type="entry name" value="Beta-barrel_TonB_sf"/>
</dbReference>
<evidence type="ECO:0000259" key="17">
    <source>
        <dbReference type="SMART" id="SM00965"/>
    </source>
</evidence>
<keyword evidence="19" id="KW-1185">Reference proteome</keyword>
<dbReference type="GO" id="GO:0009279">
    <property type="term" value="C:cell outer membrane"/>
    <property type="evidence" value="ECO:0007669"/>
    <property type="project" value="UniProtKB-SubCell"/>
</dbReference>
<dbReference type="GO" id="GO:0015891">
    <property type="term" value="P:siderophore transport"/>
    <property type="evidence" value="ECO:0007669"/>
    <property type="project" value="InterPro"/>
</dbReference>
<keyword evidence="11 14" id="KW-0472">Membrane</keyword>
<evidence type="ECO:0000256" key="11">
    <source>
        <dbReference type="ARBA" id="ARBA00023136"/>
    </source>
</evidence>
<evidence type="ECO:0000256" key="15">
    <source>
        <dbReference type="PROSITE-ProRule" id="PRU10144"/>
    </source>
</evidence>
<dbReference type="PROSITE" id="PS01156">
    <property type="entry name" value="TONB_DEPENDENT_REC_2"/>
    <property type="match status" value="1"/>
</dbReference>
<dbReference type="Pfam" id="PF07715">
    <property type="entry name" value="Plug"/>
    <property type="match status" value="1"/>
</dbReference>
<keyword evidence="9" id="KW-0406">Ion transport</keyword>
<protein>
    <submittedName>
        <fullName evidence="18">Iron complex outermembrane recepter protein</fullName>
    </submittedName>
</protein>
<evidence type="ECO:0000256" key="5">
    <source>
        <dbReference type="ARBA" id="ARBA00022496"/>
    </source>
</evidence>
<evidence type="ECO:0000256" key="8">
    <source>
        <dbReference type="ARBA" id="ARBA00023004"/>
    </source>
</evidence>
<evidence type="ECO:0000256" key="2">
    <source>
        <dbReference type="ARBA" id="ARBA00009810"/>
    </source>
</evidence>
<evidence type="ECO:0000256" key="3">
    <source>
        <dbReference type="ARBA" id="ARBA00022448"/>
    </source>
</evidence>
<evidence type="ECO:0000256" key="6">
    <source>
        <dbReference type="ARBA" id="ARBA00022692"/>
    </source>
</evidence>
<dbReference type="InterPro" id="IPR012910">
    <property type="entry name" value="Plug_dom"/>
</dbReference>
<evidence type="ECO:0000256" key="9">
    <source>
        <dbReference type="ARBA" id="ARBA00023065"/>
    </source>
</evidence>
<dbReference type="InterPro" id="IPR010105">
    <property type="entry name" value="TonB_sidphr_rcpt"/>
</dbReference>
<dbReference type="PROSITE" id="PS52016">
    <property type="entry name" value="TONB_DEPENDENT_REC_3"/>
    <property type="match status" value="1"/>
</dbReference>
<keyword evidence="4 14" id="KW-1134">Transmembrane beta strand</keyword>
<dbReference type="InterPro" id="IPR000531">
    <property type="entry name" value="Beta-barrel_TonB"/>
</dbReference>
<evidence type="ECO:0000256" key="1">
    <source>
        <dbReference type="ARBA" id="ARBA00004571"/>
    </source>
</evidence>
<dbReference type="InterPro" id="IPR011662">
    <property type="entry name" value="Secretin/TonB_short_N"/>
</dbReference>
<dbReference type="Proteomes" id="UP000236745">
    <property type="component" value="Unassembled WGS sequence"/>
</dbReference>
<comment type="subcellular location">
    <subcellularLocation>
        <location evidence="1 14">Cell outer membrane</location>
        <topology evidence="1 14">Multi-pass membrane protein</topology>
    </subcellularLocation>
</comment>
<reference evidence="18 19" key="1">
    <citation type="submission" date="2016-10" db="EMBL/GenBank/DDBJ databases">
        <authorList>
            <person name="de Groot N.N."/>
        </authorList>
    </citation>
    <scope>NUCLEOTIDE SEQUENCE [LARGE SCALE GENOMIC DNA]</scope>
    <source>
        <strain evidence="18 19">DSM 22012</strain>
    </source>
</reference>
<keyword evidence="8" id="KW-0408">Iron</keyword>
<name>A0A1H6DHZ2_9GAMM</name>
<evidence type="ECO:0000313" key="18">
    <source>
        <dbReference type="EMBL" id="SEG84821.1"/>
    </source>
</evidence>
<evidence type="ECO:0000256" key="13">
    <source>
        <dbReference type="ARBA" id="ARBA00023237"/>
    </source>
</evidence>
<dbReference type="Pfam" id="PF07660">
    <property type="entry name" value="STN"/>
    <property type="match status" value="1"/>
</dbReference>
<feature type="short sequence motif" description="TonB C-terminal box" evidence="15">
    <location>
        <begin position="796"/>
        <end position="813"/>
    </location>
</feature>
<sequence>MLQSFHTNAGAIRSNKIRPRKAPLVLAMHLAIKGIALAATSSVVMPLTAQAAIEQIAFNVPAGKLSSALNRFSEQAGLYLTGNGELTANLNSSGLNGSYSVREGLSLLLQGTGISYRFSDDRTVTLIRQSANSAATTLPTLFVDTDALAGSAANAYRVEAASIGSLGNLSLQNTPYSIEVYSREQMDNLQARSLADITKTDASVGLSAGDLGAENNAFMIRGIAPDFDTGQKLDGLNLRSRAKDLPLEHMEQVEILKGASGFLYGFGEPGGIISYRLKRPTDEPVRSVSTQLMDTGLLLVHTDLGGRFGSDDRFGYRINLVGEDGDSYLDNGSAERSSASIALDWRITPAVTWEFDALTAHSERTAAAGGIVPNASGMIGDFTIAEPLKPIDGSKALFPDWSYYGSRHEIVGTRVNWQINDDWDLDLAYRYSNNYRLLYSPYLFTNADGDYSAYVYNYVNKFESDQAQIKLAGKLQTGFIDHEVTLGTSLLETVSSNSRGIGSDGMYGPGNLANPTMFDEIGSAVHRSDADATEYSRVKRRELFASDVAHLGENLDLILGLRHGQLEDEYGDYDESATTPTLAAVYRPIDGLSLYASYVEAFVQGNTAPNTAANAGEVFEPMISEQRELGLKLDRERWSANLAVFQLNRGQGYTDSNNVYSQDGEALYEGVELSGKARLGSQWMLAASAMWLDPRNEKVSDASLKGKHVQGVARKQFRLYGEYDVKNSPFVITGGAQYTGKRPLDANNDIYVGSVTLYDLGARYEGSVSNLPLTLRLNIDNLTDEDYWLTSAGSGYIAQGTPRTIKLGAQIDF</sequence>
<dbReference type="SUPFAM" id="SSF56935">
    <property type="entry name" value="Porins"/>
    <property type="match status" value="1"/>
</dbReference>
<keyword evidence="7" id="KW-0732">Signal</keyword>
<dbReference type="EMBL" id="FNVQ01000006">
    <property type="protein sequence ID" value="SEG84821.1"/>
    <property type="molecule type" value="Genomic_DNA"/>
</dbReference>
<dbReference type="InterPro" id="IPR010917">
    <property type="entry name" value="TonB_rcpt_CS"/>
</dbReference>
<keyword evidence="5" id="KW-0410">Iron transport</keyword>
<dbReference type="Gene3D" id="3.55.50.30">
    <property type="match status" value="1"/>
</dbReference>
<evidence type="ECO:0000256" key="14">
    <source>
        <dbReference type="PROSITE-ProRule" id="PRU01360"/>
    </source>
</evidence>
<evidence type="ECO:0000256" key="10">
    <source>
        <dbReference type="ARBA" id="ARBA00023077"/>
    </source>
</evidence>
<dbReference type="AlphaFoldDB" id="A0A1H6DHZ2"/>
<keyword evidence="13 14" id="KW-0998">Cell outer membrane</keyword>
<dbReference type="GO" id="GO:0038023">
    <property type="term" value="F:signaling receptor activity"/>
    <property type="evidence" value="ECO:0007669"/>
    <property type="project" value="InterPro"/>
</dbReference>
<evidence type="ECO:0000256" key="7">
    <source>
        <dbReference type="ARBA" id="ARBA00022729"/>
    </source>
</evidence>
<dbReference type="Gene3D" id="2.40.170.20">
    <property type="entry name" value="TonB-dependent receptor, beta-barrel domain"/>
    <property type="match status" value="1"/>
</dbReference>
<dbReference type="PANTHER" id="PTHR32552:SF82">
    <property type="entry name" value="FCUA PROTEIN"/>
    <property type="match status" value="1"/>
</dbReference>
<evidence type="ECO:0000256" key="4">
    <source>
        <dbReference type="ARBA" id="ARBA00022452"/>
    </source>
</evidence>
<dbReference type="RefSeq" id="WP_104005425.1">
    <property type="nucleotide sequence ID" value="NZ_FNVQ01000006.1"/>
</dbReference>
<dbReference type="Gene3D" id="2.170.130.10">
    <property type="entry name" value="TonB-dependent receptor, plug domain"/>
    <property type="match status" value="1"/>
</dbReference>
<proteinExistence type="inferred from homology"/>
<dbReference type="InterPro" id="IPR039426">
    <property type="entry name" value="TonB-dep_rcpt-like"/>
</dbReference>
<evidence type="ECO:0000313" key="19">
    <source>
        <dbReference type="Proteomes" id="UP000236745"/>
    </source>
</evidence>
<dbReference type="GO" id="GO:0015344">
    <property type="term" value="F:siderophore uptake transmembrane transporter activity"/>
    <property type="evidence" value="ECO:0007669"/>
    <property type="project" value="TreeGrafter"/>
</dbReference>